<keyword evidence="7 13" id="KW-0949">S-adenosyl-L-methionine</keyword>
<protein>
    <recommendedName>
        <fullName evidence="3">type I protein arginine methyltransferase</fullName>
        <ecNumber evidence="3">2.1.1.319</ecNumber>
    </recommendedName>
</protein>
<keyword evidence="10" id="KW-0804">Transcription</keyword>
<evidence type="ECO:0000256" key="8">
    <source>
        <dbReference type="ARBA" id="ARBA00022853"/>
    </source>
</evidence>
<dbReference type="InterPro" id="IPR029063">
    <property type="entry name" value="SAM-dependent_MTases_sf"/>
</dbReference>
<evidence type="ECO:0000256" key="7">
    <source>
        <dbReference type="ARBA" id="ARBA00022691"/>
    </source>
</evidence>
<accession>A0A7E4WAG1</accession>
<evidence type="ECO:0000256" key="9">
    <source>
        <dbReference type="ARBA" id="ARBA00023015"/>
    </source>
</evidence>
<evidence type="ECO:0000256" key="6">
    <source>
        <dbReference type="ARBA" id="ARBA00022679"/>
    </source>
</evidence>
<evidence type="ECO:0000256" key="5">
    <source>
        <dbReference type="ARBA" id="ARBA00022603"/>
    </source>
</evidence>
<evidence type="ECO:0000256" key="12">
    <source>
        <dbReference type="ARBA" id="ARBA00049086"/>
    </source>
</evidence>
<dbReference type="EC" id="2.1.1.319" evidence="3"/>
<dbReference type="WBParaSite" id="Pan_g8929.t2">
    <property type="protein sequence ID" value="Pan_g8929.t2"/>
    <property type="gene ID" value="Pan_g8929"/>
</dbReference>
<keyword evidence="5 13" id="KW-0489">Methyltransferase</keyword>
<dbReference type="Pfam" id="PF06325">
    <property type="entry name" value="PrmA"/>
    <property type="match status" value="1"/>
</dbReference>
<evidence type="ECO:0000256" key="10">
    <source>
        <dbReference type="ARBA" id="ARBA00023163"/>
    </source>
</evidence>
<dbReference type="AlphaFoldDB" id="A0A7E4WAG1"/>
<reference evidence="15" key="1">
    <citation type="journal article" date="2013" name="Genetics">
        <title>The draft genome and transcriptome of Panagrellus redivivus are shaped by the harsh demands of a free-living lifestyle.</title>
        <authorList>
            <person name="Srinivasan J."/>
            <person name="Dillman A.R."/>
            <person name="Macchietto M.G."/>
            <person name="Heikkinen L."/>
            <person name="Lakso M."/>
            <person name="Fracchia K.M."/>
            <person name="Antoshechkin I."/>
            <person name="Mortazavi A."/>
            <person name="Wong G."/>
            <person name="Sternberg P.W."/>
        </authorList>
    </citation>
    <scope>NUCLEOTIDE SEQUENCE [LARGE SCALE GENOMIC DNA]</scope>
    <source>
        <strain evidence="15">MT8872</strain>
    </source>
</reference>
<dbReference type="PROSITE" id="PS51678">
    <property type="entry name" value="SAM_MT_PRMT"/>
    <property type="match status" value="1"/>
</dbReference>
<feature type="domain" description="Protein arginine N-methyltransferase" evidence="14">
    <location>
        <begin position="390"/>
        <end position="555"/>
    </location>
</feature>
<dbReference type="GO" id="GO:0005634">
    <property type="term" value="C:nucleus"/>
    <property type="evidence" value="ECO:0007669"/>
    <property type="project" value="UniProtKB-SubCell"/>
</dbReference>
<dbReference type="PANTHER" id="PTHR11006:SF10">
    <property type="entry name" value="HISTONE-ARGININE METHYLTRANSFERASE CARMER-RELATED"/>
    <property type="match status" value="1"/>
</dbReference>
<evidence type="ECO:0000259" key="14">
    <source>
        <dbReference type="Pfam" id="PF22528"/>
    </source>
</evidence>
<keyword evidence="6 13" id="KW-0808">Transferase</keyword>
<evidence type="ECO:0000256" key="11">
    <source>
        <dbReference type="ARBA" id="ARBA00023242"/>
    </source>
</evidence>
<dbReference type="GO" id="GO:0005737">
    <property type="term" value="C:cytoplasm"/>
    <property type="evidence" value="ECO:0007669"/>
    <property type="project" value="UniProtKB-SubCell"/>
</dbReference>
<dbReference type="GO" id="GO:0035241">
    <property type="term" value="F:protein-arginine omega-N monomethyltransferase activity"/>
    <property type="evidence" value="ECO:0007669"/>
    <property type="project" value="UniProtKB-ARBA"/>
</dbReference>
<evidence type="ECO:0000313" key="15">
    <source>
        <dbReference type="Proteomes" id="UP000492821"/>
    </source>
</evidence>
<dbReference type="PANTHER" id="PTHR11006">
    <property type="entry name" value="PROTEIN ARGININE N-METHYLTRANSFERASE"/>
    <property type="match status" value="1"/>
</dbReference>
<dbReference type="Gene3D" id="2.70.160.11">
    <property type="entry name" value="Hnrnp arginine n-methyltransferase1"/>
    <property type="match status" value="1"/>
</dbReference>
<dbReference type="GO" id="GO:0035242">
    <property type="term" value="F:protein-arginine omega-N asymmetric methyltransferase activity"/>
    <property type="evidence" value="ECO:0007669"/>
    <property type="project" value="UniProtKB-EC"/>
</dbReference>
<evidence type="ECO:0000256" key="2">
    <source>
        <dbReference type="ARBA" id="ARBA00004496"/>
    </source>
</evidence>
<keyword evidence="11" id="KW-0539">Nucleus</keyword>
<evidence type="ECO:0000256" key="4">
    <source>
        <dbReference type="ARBA" id="ARBA00022490"/>
    </source>
</evidence>
<dbReference type="Gene3D" id="3.40.50.150">
    <property type="entry name" value="Vaccinia Virus protein VP39"/>
    <property type="match status" value="1"/>
</dbReference>
<comment type="catalytic activity">
    <reaction evidence="12">
        <text>L-arginyl-[protein] + 2 S-adenosyl-L-methionine = N(omega),N(omega)-dimethyl-L-arginyl-[protein] + 2 S-adenosyl-L-homocysteine + 2 H(+)</text>
        <dbReference type="Rhea" id="RHEA:48096"/>
        <dbReference type="Rhea" id="RHEA-COMP:10532"/>
        <dbReference type="Rhea" id="RHEA-COMP:11991"/>
        <dbReference type="ChEBI" id="CHEBI:15378"/>
        <dbReference type="ChEBI" id="CHEBI:29965"/>
        <dbReference type="ChEBI" id="CHEBI:57856"/>
        <dbReference type="ChEBI" id="CHEBI:59789"/>
        <dbReference type="ChEBI" id="CHEBI:61897"/>
        <dbReference type="EC" id="2.1.1.319"/>
    </reaction>
</comment>
<dbReference type="InterPro" id="IPR055135">
    <property type="entry name" value="PRMT_dom"/>
</dbReference>
<proteinExistence type="predicted"/>
<evidence type="ECO:0000256" key="3">
    <source>
        <dbReference type="ARBA" id="ARBA00011925"/>
    </source>
</evidence>
<keyword evidence="15" id="KW-1185">Reference proteome</keyword>
<dbReference type="SUPFAM" id="SSF53335">
    <property type="entry name" value="S-adenosyl-L-methionine-dependent methyltransferases"/>
    <property type="match status" value="1"/>
</dbReference>
<dbReference type="InterPro" id="IPR025799">
    <property type="entry name" value="Arg_MeTrfase"/>
</dbReference>
<dbReference type="GO" id="GO:0070611">
    <property type="term" value="F:histone H3R2 methyltransferase activity"/>
    <property type="evidence" value="ECO:0007669"/>
    <property type="project" value="TreeGrafter"/>
</dbReference>
<evidence type="ECO:0000313" key="16">
    <source>
        <dbReference type="WBParaSite" id="Pan_g8929.t2"/>
    </source>
</evidence>
<name>A0A7E4WAG1_PANRE</name>
<dbReference type="Proteomes" id="UP000492821">
    <property type="component" value="Unassembled WGS sequence"/>
</dbReference>
<dbReference type="CDD" id="cd02440">
    <property type="entry name" value="AdoMet_MTases"/>
    <property type="match status" value="1"/>
</dbReference>
<comment type="subcellular location">
    <subcellularLocation>
        <location evidence="2">Cytoplasm</location>
    </subcellularLocation>
    <subcellularLocation>
        <location evidence="1">Nucleus</location>
    </subcellularLocation>
</comment>
<keyword evidence="9" id="KW-0805">Transcription regulation</keyword>
<evidence type="ECO:0000256" key="1">
    <source>
        <dbReference type="ARBA" id="ARBA00004123"/>
    </source>
</evidence>
<keyword evidence="4" id="KW-0963">Cytoplasm</keyword>
<dbReference type="GO" id="GO:0032259">
    <property type="term" value="P:methylation"/>
    <property type="evidence" value="ECO:0007669"/>
    <property type="project" value="UniProtKB-KW"/>
</dbReference>
<keyword evidence="8" id="KW-0156">Chromatin regulator</keyword>
<reference evidence="16" key="2">
    <citation type="submission" date="2020-10" db="UniProtKB">
        <authorList>
            <consortium name="WormBaseParasite"/>
        </authorList>
    </citation>
    <scope>IDENTIFICATION</scope>
</reference>
<organism evidence="15 16">
    <name type="scientific">Panagrellus redivivus</name>
    <name type="common">Microworm</name>
    <dbReference type="NCBI Taxonomy" id="6233"/>
    <lineage>
        <taxon>Eukaryota</taxon>
        <taxon>Metazoa</taxon>
        <taxon>Ecdysozoa</taxon>
        <taxon>Nematoda</taxon>
        <taxon>Chromadorea</taxon>
        <taxon>Rhabditida</taxon>
        <taxon>Tylenchina</taxon>
        <taxon>Panagrolaimomorpha</taxon>
        <taxon>Panagrolaimoidea</taxon>
        <taxon>Panagrolaimidae</taxon>
        <taxon>Panagrellus</taxon>
    </lineage>
</organism>
<evidence type="ECO:0000256" key="13">
    <source>
        <dbReference type="PROSITE-ProRule" id="PRU01015"/>
    </source>
</evidence>
<dbReference type="FunFam" id="3.40.50.150:FF:000052">
    <property type="entry name" value="Probable histone-arginine methyltransferase CARM1"/>
    <property type="match status" value="1"/>
</dbReference>
<dbReference type="Pfam" id="PF22528">
    <property type="entry name" value="PRMT_C"/>
    <property type="match status" value="1"/>
</dbReference>
<sequence>MYKFTQICFHASTAPFALPHRTGLVTNSREQCAFPWTLAFTVDIEVRQPAYFVSLFCPQKPFHCLLQLHRSSANDCITSIFVYRCLKADMTDRLWTRPCFGRAIVAIQGSTENDGNAVYTSEGSGGEFDIFISSDDRTLKLVPIPGVSDQSEQEVNLPDYRAVPIKANMVMLFAVNVTEYSPEAAPTYSIGLTFPTPEEAAHFCKAVKFAATVNTKAPTKTIATDAITNGQTASEFDSRTEENSALQYFQFYSWLAQQQNMMQDFVRTSTYQKAMHLNPTDFQGKVVLDVGAGSGVLSFFAVQAGAKKVYAVEASQMAAHCTELVRSNNLSDKITVVPGKIEEINLPEPVDIIISEPMGYLLVNERMLESYMFGRKFLKPEGRMFPSTGTIFFSLFNDDNLYYEYSQKYNFWTSTNFLGIDLSSLRGAAYQEIFKQPIVDSWHPSILMSDYTDWAIDFKADPVERLHDINVDYTFTATRAGFCHGVATWFDVSFLGTDHTTYLSTAPTAPLTHWYQVRCPILNPFMMSKGDRARAIIKMVANERQSYDITMTVMFNGTTQTLEYDLKNPSFRYNGTTAGPAPGLTSESATAQLATTSYVQDPQTVYVPQQTDMHNYVYVDPYDVTQYNGNGEPCVLTNGAVIGNAVLTEEGSVVLAAAPSPAQ</sequence>